<organism evidence="3 4">
    <name type="scientific">Orbilia blumenaviensis</name>
    <dbReference type="NCBI Taxonomy" id="1796055"/>
    <lineage>
        <taxon>Eukaryota</taxon>
        <taxon>Fungi</taxon>
        <taxon>Dikarya</taxon>
        <taxon>Ascomycota</taxon>
        <taxon>Pezizomycotina</taxon>
        <taxon>Orbiliomycetes</taxon>
        <taxon>Orbiliales</taxon>
        <taxon>Orbiliaceae</taxon>
        <taxon>Orbilia</taxon>
    </lineage>
</organism>
<gene>
    <name evidence="3" type="ORF">TWF730_000548</name>
</gene>
<keyword evidence="2" id="KW-0472">Membrane</keyword>
<evidence type="ECO:0000256" key="1">
    <source>
        <dbReference type="SAM" id="MobiDB-lite"/>
    </source>
</evidence>
<evidence type="ECO:0000256" key="2">
    <source>
        <dbReference type="SAM" id="Phobius"/>
    </source>
</evidence>
<proteinExistence type="predicted"/>
<dbReference type="EMBL" id="JAVHNS010000001">
    <property type="protein sequence ID" value="KAK6363103.1"/>
    <property type="molecule type" value="Genomic_DNA"/>
</dbReference>
<comment type="caution">
    <text evidence="3">The sequence shown here is derived from an EMBL/GenBank/DDBJ whole genome shotgun (WGS) entry which is preliminary data.</text>
</comment>
<feature type="region of interest" description="Disordered" evidence="1">
    <location>
        <begin position="32"/>
        <end position="161"/>
    </location>
</feature>
<accession>A0AAV9VM42</accession>
<feature type="region of interest" description="Disordered" evidence="1">
    <location>
        <begin position="211"/>
        <end position="230"/>
    </location>
</feature>
<keyword evidence="2" id="KW-1133">Transmembrane helix</keyword>
<protein>
    <submittedName>
        <fullName evidence="3">Uncharacterized protein</fullName>
    </submittedName>
</protein>
<dbReference type="AlphaFoldDB" id="A0AAV9VM42"/>
<feature type="compositionally biased region" description="Low complexity" evidence="1">
    <location>
        <begin position="112"/>
        <end position="131"/>
    </location>
</feature>
<feature type="compositionally biased region" description="Low complexity" evidence="1">
    <location>
        <begin position="141"/>
        <end position="155"/>
    </location>
</feature>
<dbReference type="Proteomes" id="UP001373714">
    <property type="component" value="Unassembled WGS sequence"/>
</dbReference>
<evidence type="ECO:0000313" key="4">
    <source>
        <dbReference type="Proteomes" id="UP001373714"/>
    </source>
</evidence>
<dbReference type="PANTHER" id="PTHR16861">
    <property type="entry name" value="GLYCOPROTEIN 38"/>
    <property type="match status" value="1"/>
</dbReference>
<sequence length="486" mass="51987">MATATTLTSIWTSTTDGVPTIITSIVTTVLDNPTDQRGLPTDVDKPQNPNTLVIPPLDGSPASTSISTEDAAASTSSEDAAASTSTEDAAASTPSATPLSGASTTQTTPAETSVPPTIRTTTPRPDSPTTDGVGIATIAPTGTGSNGTSSGTTETPQLNQDNSLPGGVVAGIVVGVIGAVAVLVIVGIYLIRRRKRRYVLEKEEESNPGAMAIESGRHNRGAGNSNPNPAPPVRFDDPLDDVGVKKLFDQLDDRISDHVVNFGLQGSPESSGLTKEAEASTENILFRGQALLGRQDSRLYMLRALFAYHIFGSVADQMIFTKEQTARGDRATRRAVICRQLENKELFASAVEFLYGHLNRETQIYVPEDILKSENYQASLGAIARNTANVIIRLGLQPSSFKLGFLFQSNNYRQVEGVIPCEASAIREFKADSGDYDISGEVGHESVASAMISPSVYRRPNGENHKYKLRNMKIFMTPRTLKRTEG</sequence>
<dbReference type="PANTHER" id="PTHR16861:SF4">
    <property type="entry name" value="SH3 DOMAIN PROTEIN (AFU_ORTHOLOGUE AFUA_1G13610)"/>
    <property type="match status" value="1"/>
</dbReference>
<feature type="transmembrane region" description="Helical" evidence="2">
    <location>
        <begin position="168"/>
        <end position="191"/>
    </location>
</feature>
<evidence type="ECO:0000313" key="3">
    <source>
        <dbReference type="EMBL" id="KAK6363103.1"/>
    </source>
</evidence>
<name>A0AAV9VM42_9PEZI</name>
<keyword evidence="2" id="KW-0812">Transmembrane</keyword>
<reference evidence="3 4" key="1">
    <citation type="submission" date="2019-10" db="EMBL/GenBank/DDBJ databases">
        <authorList>
            <person name="Palmer J.M."/>
        </authorList>
    </citation>
    <scope>NUCLEOTIDE SEQUENCE [LARGE SCALE GENOMIC DNA]</scope>
    <source>
        <strain evidence="3 4">TWF730</strain>
    </source>
</reference>
<keyword evidence="4" id="KW-1185">Reference proteome</keyword>
<feature type="compositionally biased region" description="Low complexity" evidence="1">
    <location>
        <begin position="62"/>
        <end position="105"/>
    </location>
</feature>